<dbReference type="InterPro" id="IPR002931">
    <property type="entry name" value="Transglutaminase-like"/>
</dbReference>
<dbReference type="Proteomes" id="UP001629230">
    <property type="component" value="Unassembled WGS sequence"/>
</dbReference>
<keyword evidence="3" id="KW-1185">Reference proteome</keyword>
<dbReference type="PANTHER" id="PTHR33490">
    <property type="entry name" value="BLR5614 PROTEIN-RELATED"/>
    <property type="match status" value="1"/>
</dbReference>
<dbReference type="InterPro" id="IPR013589">
    <property type="entry name" value="Bac_transglu_N"/>
</dbReference>
<comment type="caution">
    <text evidence="2">The sequence shown here is derived from an EMBL/GenBank/DDBJ whole genome shotgun (WGS) entry which is preliminary data.</text>
</comment>
<organism evidence="2 3">
    <name type="scientific">Paraburkholderia dipogonis</name>
    <dbReference type="NCBI Taxonomy" id="1211383"/>
    <lineage>
        <taxon>Bacteria</taxon>
        <taxon>Pseudomonadati</taxon>
        <taxon>Pseudomonadota</taxon>
        <taxon>Betaproteobacteria</taxon>
        <taxon>Burkholderiales</taxon>
        <taxon>Burkholderiaceae</taxon>
        <taxon>Paraburkholderia</taxon>
    </lineage>
</organism>
<dbReference type="PANTHER" id="PTHR33490:SF1">
    <property type="entry name" value="SLL1233 PROTEIN"/>
    <property type="match status" value="1"/>
</dbReference>
<dbReference type="SMART" id="SM00460">
    <property type="entry name" value="TGc"/>
    <property type="match status" value="1"/>
</dbReference>
<dbReference type="InterPro" id="IPR038765">
    <property type="entry name" value="Papain-like_cys_pep_sf"/>
</dbReference>
<dbReference type="Pfam" id="PF08379">
    <property type="entry name" value="Bact_transglu_N"/>
    <property type="match status" value="1"/>
</dbReference>
<dbReference type="SUPFAM" id="SSF54001">
    <property type="entry name" value="Cysteine proteinases"/>
    <property type="match status" value="1"/>
</dbReference>
<proteinExistence type="predicted"/>
<dbReference type="Pfam" id="PF01841">
    <property type="entry name" value="Transglut_core"/>
    <property type="match status" value="1"/>
</dbReference>
<feature type="domain" description="Transglutaminase-like" evidence="1">
    <location>
        <begin position="193"/>
        <end position="260"/>
    </location>
</feature>
<dbReference type="RefSeq" id="WP_408177994.1">
    <property type="nucleotide sequence ID" value="NZ_JAQQEZ010000010.1"/>
</dbReference>
<evidence type="ECO:0000313" key="3">
    <source>
        <dbReference type="Proteomes" id="UP001629230"/>
    </source>
</evidence>
<dbReference type="EMBL" id="JAQQEZ010000010">
    <property type="protein sequence ID" value="MFM0002722.1"/>
    <property type="molecule type" value="Genomic_DNA"/>
</dbReference>
<evidence type="ECO:0000259" key="1">
    <source>
        <dbReference type="SMART" id="SM00460"/>
    </source>
</evidence>
<sequence>MNEPQRFTVRHVSVYRYSEPVRFGEHRMMFRPRASHDLRLVTNKLVITPAPSRLHWLHDVFDNSVAVASFAEKASELRFDSEVTLEHFEAPMPDYALEPYAVNWPFAYTNEEASDLVNARSRQYPDSDVDEWARRFVPTSGVAAKSGEGGKNGKNGGTGSGTMALLRAMTLEIKSSFFYVRRTEKGVNRPGDTLRSRSGSCRDFAVLMMDAVRSLGLAARFVSGYIFVPEHDATQGGGATHAWLQIYLPGAGWVDFDPTNSIVGNRHLIRVAVAWNAYQALPLWGTWHGAPHSFRGLQVDVSVTEGE</sequence>
<reference evidence="2 3" key="1">
    <citation type="journal article" date="2024" name="Chem. Sci.">
        <title>Discovery of megapolipeptins by genome mining of a Burkholderiales bacteria collection.</title>
        <authorList>
            <person name="Paulo B.S."/>
            <person name="Recchia M.J.J."/>
            <person name="Lee S."/>
            <person name="Fergusson C.H."/>
            <person name="Romanowski S.B."/>
            <person name="Hernandez A."/>
            <person name="Krull N."/>
            <person name="Liu D.Y."/>
            <person name="Cavanagh H."/>
            <person name="Bos A."/>
            <person name="Gray C.A."/>
            <person name="Murphy B.T."/>
            <person name="Linington R.G."/>
            <person name="Eustaquio A.S."/>
        </authorList>
    </citation>
    <scope>NUCLEOTIDE SEQUENCE [LARGE SCALE GENOMIC DNA]</scope>
    <source>
        <strain evidence="2 3">RL17-350-BIC-A</strain>
    </source>
</reference>
<accession>A0ABW9AQ65</accession>
<protein>
    <submittedName>
        <fullName evidence="2">Transglutaminase family protein</fullName>
    </submittedName>
</protein>
<dbReference type="Gene3D" id="3.10.620.30">
    <property type="match status" value="1"/>
</dbReference>
<gene>
    <name evidence="2" type="ORF">PQR57_17010</name>
</gene>
<evidence type="ECO:0000313" key="2">
    <source>
        <dbReference type="EMBL" id="MFM0002722.1"/>
    </source>
</evidence>
<name>A0ABW9AQ65_9BURK</name>